<protein>
    <submittedName>
        <fullName evidence="1">Putative serine threonine protein kinase protein</fullName>
    </submittedName>
</protein>
<name>M7SHF2_EUTLA</name>
<gene>
    <name evidence="1" type="ORF">UCREL1_9358</name>
</gene>
<organism evidence="1 2">
    <name type="scientific">Eutypa lata (strain UCR-EL1)</name>
    <name type="common">Grapevine dieback disease fungus</name>
    <name type="synonym">Eutypa armeniacae</name>
    <dbReference type="NCBI Taxonomy" id="1287681"/>
    <lineage>
        <taxon>Eukaryota</taxon>
        <taxon>Fungi</taxon>
        <taxon>Dikarya</taxon>
        <taxon>Ascomycota</taxon>
        <taxon>Pezizomycotina</taxon>
        <taxon>Sordariomycetes</taxon>
        <taxon>Xylariomycetidae</taxon>
        <taxon>Xylariales</taxon>
        <taxon>Diatrypaceae</taxon>
        <taxon>Eutypa</taxon>
    </lineage>
</organism>
<keyword evidence="2" id="KW-1185">Reference proteome</keyword>
<dbReference type="EMBL" id="KB707185">
    <property type="protein sequence ID" value="EMR63683.1"/>
    <property type="molecule type" value="Genomic_DNA"/>
</dbReference>
<dbReference type="OrthoDB" id="5390606at2759"/>
<dbReference type="GO" id="GO:0016301">
    <property type="term" value="F:kinase activity"/>
    <property type="evidence" value="ECO:0007669"/>
    <property type="project" value="UniProtKB-KW"/>
</dbReference>
<dbReference type="KEGG" id="ela:UCREL1_9358"/>
<accession>M7SHF2</accession>
<dbReference type="Gene3D" id="1.25.40.10">
    <property type="entry name" value="Tetratricopeptide repeat domain"/>
    <property type="match status" value="1"/>
</dbReference>
<proteinExistence type="predicted"/>
<sequence>MLQSYSQLAKAYHADPDAGLVLQILQTIYQRRSQDLGKNHPLTLTAEFEVGLANREYGGDLEEAEALFALVYKTRQEILGGRHPETLTARQEQLLTLFALGKATPDLEALRAILYLQELGLDKRHPIALRALMAVFGVQLIMGSEASHVTAGEIFKRLRHPEIRKQRFVESLAMEEKIGILYEGLLSDDPGLTEHCRMVWSSIIRAVDEAKVEDDLKGVLDDFKDRAQTRLQLNGNPDDPST</sequence>
<dbReference type="HOGENOM" id="CLU_000288_125_15_1"/>
<reference evidence="2" key="1">
    <citation type="journal article" date="2013" name="Genome Announc.">
        <title>Draft genome sequence of the grapevine dieback fungus Eutypa lata UCR-EL1.</title>
        <authorList>
            <person name="Blanco-Ulate B."/>
            <person name="Rolshausen P.E."/>
            <person name="Cantu D."/>
        </authorList>
    </citation>
    <scope>NUCLEOTIDE SEQUENCE [LARGE SCALE GENOMIC DNA]</scope>
    <source>
        <strain evidence="2">UCR-EL1</strain>
    </source>
</reference>
<evidence type="ECO:0000313" key="2">
    <source>
        <dbReference type="Proteomes" id="UP000012174"/>
    </source>
</evidence>
<dbReference type="Proteomes" id="UP000012174">
    <property type="component" value="Unassembled WGS sequence"/>
</dbReference>
<evidence type="ECO:0000313" key="1">
    <source>
        <dbReference type="EMBL" id="EMR63683.1"/>
    </source>
</evidence>
<keyword evidence="1" id="KW-0418">Kinase</keyword>
<keyword evidence="1" id="KW-0808">Transferase</keyword>
<dbReference type="AlphaFoldDB" id="M7SHF2"/>
<dbReference type="InterPro" id="IPR011990">
    <property type="entry name" value="TPR-like_helical_dom_sf"/>
</dbReference>